<dbReference type="EMBL" id="JAAONZ010000029">
    <property type="protein sequence ID" value="NHO68373.1"/>
    <property type="molecule type" value="Genomic_DNA"/>
</dbReference>
<dbReference type="InterPro" id="IPR006140">
    <property type="entry name" value="D-isomer_DH_NAD-bd"/>
</dbReference>
<dbReference type="PANTHER" id="PTHR43333:SF1">
    <property type="entry name" value="D-ISOMER SPECIFIC 2-HYDROXYACID DEHYDROGENASE NAD-BINDING DOMAIN-CONTAINING PROTEIN"/>
    <property type="match status" value="1"/>
</dbReference>
<keyword evidence="5" id="KW-1185">Reference proteome</keyword>
<reference evidence="4" key="1">
    <citation type="submission" date="2020-03" db="EMBL/GenBank/DDBJ databases">
        <authorList>
            <person name="Guo F."/>
        </authorList>
    </citation>
    <scope>NUCLEOTIDE SEQUENCE</scope>
    <source>
        <strain evidence="4">JCM 30134</strain>
    </source>
</reference>
<evidence type="ECO:0000259" key="3">
    <source>
        <dbReference type="Pfam" id="PF02826"/>
    </source>
</evidence>
<sequence length="319" mass="35375">MNNTDRPMIIPFVSRIPPHEQQVWINALAPQLEDATVCPIEQLTPEQQQECRLAIVANPDPHQLAALPNLVWVHSVWAGVERMLAELPQATFHIVRLIDPVLTQTMVEAVLAWTLYLHRDMPAYRLQQTQKHWHQRPYRSASEKQIGLLGLGQLGLASARCLQQQGFAVAGWSRSMKTVPDLISFHGEEGLQQLLSQSDIIINLLPLTPATEQLLNRERFAACNPGAALINFGRGGTINDAALLHALDSDQLSHAVLDVFDAEPLAADHPFWTHPQITVLPHISAPTTPSSASHIVATNINHYVQTGELPPIVDRTKGY</sequence>
<dbReference type="RefSeq" id="WP_167192316.1">
    <property type="nucleotide sequence ID" value="NZ_JAAONZ010000029.1"/>
</dbReference>
<dbReference type="Pfam" id="PF02826">
    <property type="entry name" value="2-Hacid_dh_C"/>
    <property type="match status" value="1"/>
</dbReference>
<comment type="caution">
    <text evidence="4">The sequence shown here is derived from an EMBL/GenBank/DDBJ whole genome shotgun (WGS) entry which is preliminary data.</text>
</comment>
<dbReference type="PANTHER" id="PTHR43333">
    <property type="entry name" value="2-HACID_DH_C DOMAIN-CONTAINING PROTEIN"/>
    <property type="match status" value="1"/>
</dbReference>
<dbReference type="CDD" id="cd12164">
    <property type="entry name" value="GDH_like_2"/>
    <property type="match status" value="1"/>
</dbReference>
<accession>A0A9E5T4R6</accession>
<proteinExistence type="predicted"/>
<evidence type="ECO:0000256" key="1">
    <source>
        <dbReference type="ARBA" id="ARBA00023002"/>
    </source>
</evidence>
<dbReference type="AlphaFoldDB" id="A0A9E5T4R6"/>
<evidence type="ECO:0000313" key="4">
    <source>
        <dbReference type="EMBL" id="NHO68373.1"/>
    </source>
</evidence>
<feature type="domain" description="D-isomer specific 2-hydroxyacid dehydrogenase NAD-binding" evidence="3">
    <location>
        <begin position="113"/>
        <end position="284"/>
    </location>
</feature>
<keyword evidence="2" id="KW-0520">NAD</keyword>
<evidence type="ECO:0000313" key="5">
    <source>
        <dbReference type="Proteomes" id="UP000787472"/>
    </source>
</evidence>
<gene>
    <name evidence="4" type="ORF">G8770_22705</name>
</gene>
<organism evidence="4 5">
    <name type="scientific">Pseudomaricurvus hydrocarbonicus</name>
    <dbReference type="NCBI Taxonomy" id="1470433"/>
    <lineage>
        <taxon>Bacteria</taxon>
        <taxon>Pseudomonadati</taxon>
        <taxon>Pseudomonadota</taxon>
        <taxon>Gammaproteobacteria</taxon>
        <taxon>Cellvibrionales</taxon>
        <taxon>Cellvibrionaceae</taxon>
        <taxon>Pseudomaricurvus</taxon>
    </lineage>
</organism>
<dbReference type="InterPro" id="IPR036291">
    <property type="entry name" value="NAD(P)-bd_dom_sf"/>
</dbReference>
<dbReference type="Gene3D" id="3.40.50.720">
    <property type="entry name" value="NAD(P)-binding Rossmann-like Domain"/>
    <property type="match status" value="2"/>
</dbReference>
<dbReference type="SUPFAM" id="SSF51735">
    <property type="entry name" value="NAD(P)-binding Rossmann-fold domains"/>
    <property type="match status" value="1"/>
</dbReference>
<evidence type="ECO:0000256" key="2">
    <source>
        <dbReference type="ARBA" id="ARBA00023027"/>
    </source>
</evidence>
<protein>
    <submittedName>
        <fullName evidence="4">Glyoxylate/hydroxypyruvate reductase A</fullName>
    </submittedName>
</protein>
<dbReference type="GO" id="GO:0051287">
    <property type="term" value="F:NAD binding"/>
    <property type="evidence" value="ECO:0007669"/>
    <property type="project" value="InterPro"/>
</dbReference>
<dbReference type="Proteomes" id="UP000787472">
    <property type="component" value="Unassembled WGS sequence"/>
</dbReference>
<keyword evidence="1" id="KW-0560">Oxidoreductase</keyword>
<name>A0A9E5T4R6_9GAMM</name>
<dbReference type="GO" id="GO:0016491">
    <property type="term" value="F:oxidoreductase activity"/>
    <property type="evidence" value="ECO:0007669"/>
    <property type="project" value="UniProtKB-KW"/>
</dbReference>